<protein>
    <submittedName>
        <fullName evidence="1">Uncharacterized protein</fullName>
    </submittedName>
</protein>
<accession>A0A429ZPY8</accession>
<sequence>MILFNRKSRKGQKTFLAFTTFLKWKINVTWSWIFTFYLEIKKRSIFVEQNKIKIIFGKL</sequence>
<proteinExistence type="predicted"/>
<dbReference type="Proteomes" id="UP000287857">
    <property type="component" value="Unassembled WGS sequence"/>
</dbReference>
<evidence type="ECO:0000313" key="1">
    <source>
        <dbReference type="EMBL" id="RST95699.1"/>
    </source>
</evidence>
<dbReference type="AlphaFoldDB" id="A0A429ZPY8"/>
<keyword evidence="2" id="KW-1185">Reference proteome</keyword>
<comment type="caution">
    <text evidence="1">The sequence shown here is derived from an EMBL/GenBank/DDBJ whole genome shotgun (WGS) entry which is preliminary data.</text>
</comment>
<evidence type="ECO:0000313" key="2">
    <source>
        <dbReference type="Proteomes" id="UP000287857"/>
    </source>
</evidence>
<organism evidence="1 2">
    <name type="scientific">Vagococcus vulneris</name>
    <dbReference type="NCBI Taxonomy" id="1977869"/>
    <lineage>
        <taxon>Bacteria</taxon>
        <taxon>Bacillati</taxon>
        <taxon>Bacillota</taxon>
        <taxon>Bacilli</taxon>
        <taxon>Lactobacillales</taxon>
        <taxon>Enterococcaceae</taxon>
        <taxon>Vagococcus</taxon>
    </lineage>
</organism>
<name>A0A429ZPY8_9ENTE</name>
<gene>
    <name evidence="1" type="ORF">CBF37_11395</name>
</gene>
<dbReference type="EMBL" id="NGJS01000031">
    <property type="protein sequence ID" value="RST95699.1"/>
    <property type="molecule type" value="Genomic_DNA"/>
</dbReference>
<reference evidence="1 2" key="1">
    <citation type="submission" date="2017-05" db="EMBL/GenBank/DDBJ databases">
        <title>Vagococcus spp. assemblies.</title>
        <authorList>
            <person name="Gulvik C.A."/>
        </authorList>
    </citation>
    <scope>NUCLEOTIDE SEQUENCE [LARGE SCALE GENOMIC DNA]</scope>
    <source>
        <strain evidence="1 2">SS1995</strain>
    </source>
</reference>